<organism evidence="3 4">
    <name type="scientific">Butyricimonas hominis</name>
    <dbReference type="NCBI Taxonomy" id="2763032"/>
    <lineage>
        <taxon>Bacteria</taxon>
        <taxon>Pseudomonadati</taxon>
        <taxon>Bacteroidota</taxon>
        <taxon>Bacteroidia</taxon>
        <taxon>Bacteroidales</taxon>
        <taxon>Odoribacteraceae</taxon>
        <taxon>Butyricimonas</taxon>
    </lineage>
</organism>
<sequence>MNGVRKIMYLFALLSVFIACQDDDDNDKLTKEEELTLRANQFIHDNMSMFYLWNKEMPAIDPQKEKDPIEYFEKLLSSKDSASIITDDAQGLMESLTNTGETFGYDLAYYGVGKDNYVAIVKYVYPNSPADGKLKRGDIILKINYTYITKDNIDKLTQNGTIQLTKGKIINGNELTDEGTPPVTLTSKKMETDPVLIRKVIEKGNHKIGYLMYTDFASSFNNSLEDAFNYFKTEGITDLVLDLRYNHGGDDAASALMCSAIAPPDKAIEGELLSYEKWNSECQKAFESDSRFDTQLHRYFKKVDCNLNLPNKRVYILTTRETISASEYTAICLKPFMEVIRIGQKTYGKFTTMALMQPTKEDTNGKIVADEELSNWLMAPIVSRYTNVDGYPSDAVKGLEPHHEVEDQLLPPASTLGAENEPLLAKAIAIITGENKLSPRSALQSTPDFKQIHRTFNDIRSNRIIITNTK</sequence>
<keyword evidence="1" id="KW-0732">Signal</keyword>
<feature type="signal peptide" evidence="1">
    <location>
        <begin position="1"/>
        <end position="21"/>
    </location>
</feature>
<dbReference type="PROSITE" id="PS50106">
    <property type="entry name" value="PDZ"/>
    <property type="match status" value="1"/>
</dbReference>
<dbReference type="SUPFAM" id="SSF50156">
    <property type="entry name" value="PDZ domain-like"/>
    <property type="match status" value="1"/>
</dbReference>
<evidence type="ECO:0000313" key="3">
    <source>
        <dbReference type="EMBL" id="MBC5620255.1"/>
    </source>
</evidence>
<dbReference type="InterPro" id="IPR041613">
    <property type="entry name" value="Pept_S41_N"/>
</dbReference>
<feature type="domain" description="PDZ" evidence="2">
    <location>
        <begin position="100"/>
        <end position="144"/>
    </location>
</feature>
<dbReference type="InterPro" id="IPR036034">
    <property type="entry name" value="PDZ_sf"/>
</dbReference>
<dbReference type="Gene3D" id="2.30.42.10">
    <property type="match status" value="1"/>
</dbReference>
<dbReference type="Gene3D" id="3.90.226.10">
    <property type="entry name" value="2-enoyl-CoA Hydratase, Chain A, domain 1"/>
    <property type="match status" value="1"/>
</dbReference>
<accession>A0ABR7CX46</accession>
<protein>
    <recommendedName>
        <fullName evidence="2">PDZ domain-containing protein</fullName>
    </recommendedName>
</protein>
<dbReference type="InterPro" id="IPR005151">
    <property type="entry name" value="Tail-specific_protease"/>
</dbReference>
<dbReference type="PANTHER" id="PTHR32060:SF30">
    <property type="entry name" value="CARBOXY-TERMINAL PROCESSING PROTEASE CTPA"/>
    <property type="match status" value="1"/>
</dbReference>
<dbReference type="EMBL" id="JACOOH010000002">
    <property type="protein sequence ID" value="MBC5620255.1"/>
    <property type="molecule type" value="Genomic_DNA"/>
</dbReference>
<dbReference type="Pfam" id="PF03572">
    <property type="entry name" value="Peptidase_S41"/>
    <property type="match status" value="1"/>
</dbReference>
<keyword evidence="4" id="KW-1185">Reference proteome</keyword>
<feature type="chain" id="PRO_5045990140" description="PDZ domain-containing protein" evidence="1">
    <location>
        <begin position="22"/>
        <end position="470"/>
    </location>
</feature>
<proteinExistence type="predicted"/>
<dbReference type="PROSITE" id="PS51257">
    <property type="entry name" value="PROKAR_LIPOPROTEIN"/>
    <property type="match status" value="1"/>
</dbReference>
<dbReference type="SMART" id="SM00245">
    <property type="entry name" value="TSPc"/>
    <property type="match status" value="1"/>
</dbReference>
<dbReference type="Proteomes" id="UP000646484">
    <property type="component" value="Unassembled WGS sequence"/>
</dbReference>
<dbReference type="Gene3D" id="3.30.750.170">
    <property type="match status" value="1"/>
</dbReference>
<dbReference type="PANTHER" id="PTHR32060">
    <property type="entry name" value="TAIL-SPECIFIC PROTEASE"/>
    <property type="match status" value="1"/>
</dbReference>
<dbReference type="Pfam" id="PF18294">
    <property type="entry name" value="Pept_S41_N"/>
    <property type="match status" value="1"/>
</dbReference>
<dbReference type="CDD" id="cd07561">
    <property type="entry name" value="Peptidase_S41_CPP_like"/>
    <property type="match status" value="1"/>
</dbReference>
<evidence type="ECO:0000259" key="2">
    <source>
        <dbReference type="PROSITE" id="PS50106"/>
    </source>
</evidence>
<evidence type="ECO:0000313" key="4">
    <source>
        <dbReference type="Proteomes" id="UP000646484"/>
    </source>
</evidence>
<dbReference type="InterPro" id="IPR029045">
    <property type="entry name" value="ClpP/crotonase-like_dom_sf"/>
</dbReference>
<evidence type="ECO:0000256" key="1">
    <source>
        <dbReference type="SAM" id="SignalP"/>
    </source>
</evidence>
<reference evidence="3 4" key="1">
    <citation type="submission" date="2020-08" db="EMBL/GenBank/DDBJ databases">
        <title>Genome public.</title>
        <authorList>
            <person name="Liu C."/>
            <person name="Sun Q."/>
        </authorList>
    </citation>
    <scope>NUCLEOTIDE SEQUENCE [LARGE SCALE GENOMIC DNA]</scope>
    <source>
        <strain evidence="3 4">NSJ-56</strain>
    </source>
</reference>
<dbReference type="InterPro" id="IPR001478">
    <property type="entry name" value="PDZ"/>
</dbReference>
<comment type="caution">
    <text evidence="3">The sequence shown here is derived from an EMBL/GenBank/DDBJ whole genome shotgun (WGS) entry which is preliminary data.</text>
</comment>
<dbReference type="RefSeq" id="WP_186975077.1">
    <property type="nucleotide sequence ID" value="NZ_JACOOH010000002.1"/>
</dbReference>
<name>A0ABR7CX46_9BACT</name>
<dbReference type="SUPFAM" id="SSF52096">
    <property type="entry name" value="ClpP/crotonase"/>
    <property type="match status" value="1"/>
</dbReference>
<gene>
    <name evidence="3" type="ORF">H8S64_03995</name>
</gene>